<reference evidence="1 2" key="1">
    <citation type="journal article" date="2017" name="Antonie Van Leeuwenhoek">
        <title>Rhizobium rhizosphaerae sp. nov., a novel species isolated from rice rhizosphere.</title>
        <authorList>
            <person name="Zhao J.J."/>
            <person name="Zhang J."/>
            <person name="Zhang R.J."/>
            <person name="Zhang C.W."/>
            <person name="Yin H.Q."/>
            <person name="Zhang X.X."/>
        </authorList>
    </citation>
    <scope>NUCLEOTIDE SEQUENCE [LARGE SCALE GENOMIC DNA]</scope>
    <source>
        <strain evidence="1 2">S18K6</strain>
    </source>
</reference>
<proteinExistence type="predicted"/>
<comment type="caution">
    <text evidence="1">The sequence shown here is derived from an EMBL/GenBank/DDBJ whole genome shotgun (WGS) entry which is preliminary data.</text>
</comment>
<gene>
    <name evidence="1" type="ORF">GCHA_0074</name>
</gene>
<dbReference type="Proteomes" id="UP000006320">
    <property type="component" value="Unassembled WGS sequence"/>
</dbReference>
<accession>A0AAV3USY9</accession>
<evidence type="ECO:0000313" key="1">
    <source>
        <dbReference type="EMBL" id="GAC08040.1"/>
    </source>
</evidence>
<sequence length="37" mass="4306">MHLLSLFITFYSARYVGTWGNVLCFVLGWNSWVLCHA</sequence>
<organism evidence="1 2">
    <name type="scientific">Paraglaciecola chathamensis S18K6</name>
    <dbReference type="NCBI Taxonomy" id="1127672"/>
    <lineage>
        <taxon>Bacteria</taxon>
        <taxon>Pseudomonadati</taxon>
        <taxon>Pseudomonadota</taxon>
        <taxon>Gammaproteobacteria</taxon>
        <taxon>Alteromonadales</taxon>
        <taxon>Alteromonadaceae</taxon>
        <taxon>Paraglaciecola</taxon>
    </lineage>
</organism>
<name>A0AAV3USY9_9ALTE</name>
<dbReference type="AlphaFoldDB" id="A0AAV3USY9"/>
<evidence type="ECO:0000313" key="2">
    <source>
        <dbReference type="Proteomes" id="UP000006320"/>
    </source>
</evidence>
<protein>
    <submittedName>
        <fullName evidence="1">Uncharacterized protein</fullName>
    </submittedName>
</protein>
<dbReference type="EMBL" id="BAEM01000003">
    <property type="protein sequence ID" value="GAC08040.1"/>
    <property type="molecule type" value="Genomic_DNA"/>
</dbReference>